<reference evidence="4 5" key="1">
    <citation type="submission" date="2017-04" db="EMBL/GenBank/DDBJ databases">
        <title>Genome sequencing of [Candida] sorbophila.</title>
        <authorList>
            <person name="Ahn J.O."/>
        </authorList>
    </citation>
    <scope>NUCLEOTIDE SEQUENCE [LARGE SCALE GENOMIC DNA]</scope>
    <source>
        <strain evidence="4 5">DS02</strain>
    </source>
</reference>
<dbReference type="PANTHER" id="PTHR42850:SF4">
    <property type="entry name" value="ZINC-DEPENDENT ENDOPOLYPHOSPHATASE"/>
    <property type="match status" value="1"/>
</dbReference>
<gene>
    <name evidence="4" type="ORF">B9G98_04290</name>
</gene>
<dbReference type="InterPro" id="IPR004843">
    <property type="entry name" value="Calcineurin-like_PHP"/>
</dbReference>
<dbReference type="AlphaFoldDB" id="A0A2T0FNV6"/>
<accession>A0A2T0FNV6</accession>
<feature type="compositionally biased region" description="Polar residues" evidence="1">
    <location>
        <begin position="161"/>
        <end position="170"/>
    </location>
</feature>
<dbReference type="InterPro" id="IPR050126">
    <property type="entry name" value="Ap4A_hydrolase"/>
</dbReference>
<dbReference type="GO" id="GO:0006798">
    <property type="term" value="P:polyphosphate catabolic process"/>
    <property type="evidence" value="ECO:0007669"/>
    <property type="project" value="TreeGrafter"/>
</dbReference>
<dbReference type="InterPro" id="IPR029052">
    <property type="entry name" value="Metallo-depent_PP-like"/>
</dbReference>
<sequence length="362" mass="40768">MSRSKYQTVDPQAPPEPKRVLKMVLLVGSIMAMAVILSLATVLTGRPDVAPLIRVATIPEDKKLSAETERRLIIVGDVHGQLHEFKKLLKEVRFDKKKDLVVLLGDFTTKGPDSLDLIDKAIDIGAMCVRGNHEDELVSLYAEAHHLDIPKTYPPHASATTITFGEQPTPTLDPTPGPKRDDDSKLPFPDYSHEAPNPNFEVEVADRHRDWPLAKKMKKHHMKYIQNCPSVLELGNVSKRGINGVACHGGLVWHQRDLEDQDPEVTLRIRGLLPPNYMQPSEGKDGEAWYKYWGDEQRRRPKNERYQVFYGHDASKGLQLHKYSRGLDSRCVKGGELSAYVITVDSKGHFHEKLHQVDCSAA</sequence>
<dbReference type="SUPFAM" id="SSF56300">
    <property type="entry name" value="Metallo-dependent phosphatases"/>
    <property type="match status" value="1"/>
</dbReference>
<keyword evidence="5" id="KW-1185">Reference proteome</keyword>
<comment type="caution">
    <text evidence="4">The sequence shown here is derived from an EMBL/GenBank/DDBJ whole genome shotgun (WGS) entry which is preliminary data.</text>
</comment>
<proteinExistence type="predicted"/>
<keyword evidence="2" id="KW-0812">Transmembrane</keyword>
<dbReference type="EMBL" id="NDIQ01000022">
    <property type="protein sequence ID" value="PRT56670.1"/>
    <property type="molecule type" value="Genomic_DNA"/>
</dbReference>
<evidence type="ECO:0000313" key="5">
    <source>
        <dbReference type="Proteomes" id="UP000238350"/>
    </source>
</evidence>
<feature type="domain" description="Calcineurin-like phosphoesterase" evidence="3">
    <location>
        <begin position="71"/>
        <end position="263"/>
    </location>
</feature>
<dbReference type="PANTHER" id="PTHR42850">
    <property type="entry name" value="METALLOPHOSPHOESTERASE"/>
    <property type="match status" value="1"/>
</dbReference>
<dbReference type="GO" id="GO:0016791">
    <property type="term" value="F:phosphatase activity"/>
    <property type="evidence" value="ECO:0007669"/>
    <property type="project" value="TreeGrafter"/>
</dbReference>
<feature type="region of interest" description="Disordered" evidence="1">
    <location>
        <begin position="161"/>
        <end position="187"/>
    </location>
</feature>
<dbReference type="OrthoDB" id="10267127at2759"/>
<name>A0A2T0FNV6_9ASCO</name>
<dbReference type="GO" id="GO:0000298">
    <property type="term" value="F:endopolyphosphatase activity"/>
    <property type="evidence" value="ECO:0007669"/>
    <property type="project" value="TreeGrafter"/>
</dbReference>
<feature type="transmembrane region" description="Helical" evidence="2">
    <location>
        <begin position="20"/>
        <end position="43"/>
    </location>
</feature>
<dbReference type="GeneID" id="36518038"/>
<dbReference type="Gene3D" id="3.60.21.10">
    <property type="match status" value="1"/>
</dbReference>
<dbReference type="Proteomes" id="UP000238350">
    <property type="component" value="Unassembled WGS sequence"/>
</dbReference>
<dbReference type="STRING" id="45607.A0A2T0FNV6"/>
<keyword evidence="2" id="KW-1133">Transmembrane helix</keyword>
<dbReference type="GO" id="GO:0005737">
    <property type="term" value="C:cytoplasm"/>
    <property type="evidence" value="ECO:0007669"/>
    <property type="project" value="TreeGrafter"/>
</dbReference>
<evidence type="ECO:0000313" key="4">
    <source>
        <dbReference type="EMBL" id="PRT56670.1"/>
    </source>
</evidence>
<dbReference type="RefSeq" id="XP_024666615.1">
    <property type="nucleotide sequence ID" value="XM_024810847.1"/>
</dbReference>
<protein>
    <recommendedName>
        <fullName evidence="3">Calcineurin-like phosphoesterase domain-containing protein</fullName>
    </recommendedName>
</protein>
<organism evidence="4 5">
    <name type="scientific">Wickerhamiella sorbophila</name>
    <dbReference type="NCBI Taxonomy" id="45607"/>
    <lineage>
        <taxon>Eukaryota</taxon>
        <taxon>Fungi</taxon>
        <taxon>Dikarya</taxon>
        <taxon>Ascomycota</taxon>
        <taxon>Saccharomycotina</taxon>
        <taxon>Dipodascomycetes</taxon>
        <taxon>Dipodascales</taxon>
        <taxon>Trichomonascaceae</taxon>
        <taxon>Wickerhamiella</taxon>
    </lineage>
</organism>
<keyword evidence="2" id="KW-0472">Membrane</keyword>
<dbReference type="Pfam" id="PF00149">
    <property type="entry name" value="Metallophos"/>
    <property type="match status" value="1"/>
</dbReference>
<evidence type="ECO:0000259" key="3">
    <source>
        <dbReference type="Pfam" id="PF00149"/>
    </source>
</evidence>
<evidence type="ECO:0000256" key="2">
    <source>
        <dbReference type="SAM" id="Phobius"/>
    </source>
</evidence>
<evidence type="ECO:0000256" key="1">
    <source>
        <dbReference type="SAM" id="MobiDB-lite"/>
    </source>
</evidence>